<evidence type="ECO:0000313" key="3">
    <source>
        <dbReference type="EMBL" id="SDW07639.1"/>
    </source>
</evidence>
<accession>A0A8X8IDA3</accession>
<evidence type="ECO:0000256" key="1">
    <source>
        <dbReference type="ARBA" id="ARBA00022729"/>
    </source>
</evidence>
<organism evidence="3 4">
    <name type="scientific">Hydrobacter penzbergensis</name>
    <dbReference type="NCBI Taxonomy" id="1235997"/>
    <lineage>
        <taxon>Bacteria</taxon>
        <taxon>Pseudomonadati</taxon>
        <taxon>Bacteroidota</taxon>
        <taxon>Chitinophagia</taxon>
        <taxon>Chitinophagales</taxon>
        <taxon>Chitinophagaceae</taxon>
        <taxon>Hydrobacter</taxon>
    </lineage>
</organism>
<dbReference type="CDD" id="cd16325">
    <property type="entry name" value="LolA"/>
    <property type="match status" value="1"/>
</dbReference>
<feature type="signal peptide" evidence="2">
    <location>
        <begin position="1"/>
        <end position="20"/>
    </location>
</feature>
<reference evidence="3 4" key="1">
    <citation type="submission" date="2016-10" db="EMBL/GenBank/DDBJ databases">
        <authorList>
            <person name="Varghese N."/>
            <person name="Submissions S."/>
        </authorList>
    </citation>
    <scope>NUCLEOTIDE SEQUENCE [LARGE SCALE GENOMIC DNA]</scope>
    <source>
        <strain evidence="3 4">DSM 25353</strain>
    </source>
</reference>
<dbReference type="SUPFAM" id="SSF89392">
    <property type="entry name" value="Prokaryotic lipoproteins and lipoprotein localization factors"/>
    <property type="match status" value="1"/>
</dbReference>
<protein>
    <submittedName>
        <fullName evidence="3">Outer membrane lipoprotein-sorting protein</fullName>
    </submittedName>
</protein>
<feature type="chain" id="PRO_5036498836" evidence="2">
    <location>
        <begin position="21"/>
        <end position="209"/>
    </location>
</feature>
<keyword evidence="1 2" id="KW-0732">Signal</keyword>
<keyword evidence="4" id="KW-1185">Reference proteome</keyword>
<proteinExistence type="predicted"/>
<dbReference type="Proteomes" id="UP000198711">
    <property type="component" value="Unassembled WGS sequence"/>
</dbReference>
<dbReference type="PANTHER" id="PTHR35869:SF1">
    <property type="entry name" value="OUTER-MEMBRANE LIPOPROTEIN CARRIER PROTEIN"/>
    <property type="match status" value="1"/>
</dbReference>
<keyword evidence="3" id="KW-0449">Lipoprotein</keyword>
<dbReference type="InterPro" id="IPR029046">
    <property type="entry name" value="LolA/LolB/LppX"/>
</dbReference>
<evidence type="ECO:0000256" key="2">
    <source>
        <dbReference type="SAM" id="SignalP"/>
    </source>
</evidence>
<evidence type="ECO:0000313" key="4">
    <source>
        <dbReference type="Proteomes" id="UP000198711"/>
    </source>
</evidence>
<dbReference type="PANTHER" id="PTHR35869">
    <property type="entry name" value="OUTER-MEMBRANE LIPOPROTEIN CARRIER PROTEIN"/>
    <property type="match status" value="1"/>
</dbReference>
<dbReference type="InterPro" id="IPR004564">
    <property type="entry name" value="OM_lipoprot_carrier_LolA-like"/>
</dbReference>
<comment type="caution">
    <text evidence="3">The sequence shown here is derived from an EMBL/GenBank/DDBJ whole genome shotgun (WGS) entry which is preliminary data.</text>
</comment>
<dbReference type="Gene3D" id="2.50.20.10">
    <property type="entry name" value="Lipoprotein localisation LolA/LolB/LppX"/>
    <property type="match status" value="1"/>
</dbReference>
<dbReference type="Pfam" id="PF03548">
    <property type="entry name" value="LolA"/>
    <property type="match status" value="1"/>
</dbReference>
<sequence>MKKYCLFLLSLVFVISQSFAQNDPAAKKVLDAVSAKVRSLKSIVTTFSIRQLTSKGKDNGTKTGQISVKGQKYLLRQGRMEVICDGAKTYNYDGNKTVTVAAAEEPGQTLTPQKILSGAYDKDFSYKLLPAQGNFHVIELRPLDARKNFQKVTVYVDKAKSLITKAVILDKSNNTLQVSFTKINTSANLADNLFVFNKGKYPKDVEILD</sequence>
<name>A0A8X8IDA3_9BACT</name>
<dbReference type="EMBL" id="FNNO01000001">
    <property type="protein sequence ID" value="SDW07639.1"/>
    <property type="molecule type" value="Genomic_DNA"/>
</dbReference>
<gene>
    <name evidence="3" type="ORF">SAMN05444410_101179</name>
</gene>
<dbReference type="RefSeq" id="WP_092721357.1">
    <property type="nucleotide sequence ID" value="NZ_FNNO01000001.1"/>
</dbReference>
<dbReference type="AlphaFoldDB" id="A0A8X8IDA3"/>